<dbReference type="PANTHER" id="PTHR38006:SF1">
    <property type="entry name" value="MEIOSIS-SPECIFIC KINETOCHORE PROTEIN"/>
    <property type="match status" value="1"/>
</dbReference>
<evidence type="ECO:0000256" key="1">
    <source>
        <dbReference type="SAM" id="MobiDB-lite"/>
    </source>
</evidence>
<feature type="compositionally biased region" description="Polar residues" evidence="1">
    <location>
        <begin position="274"/>
        <end position="304"/>
    </location>
</feature>
<evidence type="ECO:0000313" key="2">
    <source>
        <dbReference type="Ensembl" id="ENSECAP00000057325.1"/>
    </source>
</evidence>
<reference evidence="2" key="3">
    <citation type="submission" date="2025-09" db="UniProtKB">
        <authorList>
            <consortium name="Ensembl"/>
        </authorList>
    </citation>
    <scope>IDENTIFICATION</scope>
    <source>
        <strain evidence="2">Thoroughbred</strain>
    </source>
</reference>
<sequence>MWPLRVYTRKKRADQRLNLTPTPDLAEPPPGPGRRLAARCLKGNDKAHGLPKIAEKAERSAQGAGCSGLPSTQLRVTGEKNLQESSTSEELRDEKMAPLSESVPDDLQIDSSSSNSELLSGLSLQHEISSSLLSYSITDSYTEYKSFEESLSSFPSPELFRGSDCLDWERPKLEYLQCKNSTLLDTSKAVPIEKASQFSNLSAILSTSSEDYQKCHRKIGMLLADQNIPPKPKNTSNSESDNAACEVLLAEKTCPSTPEKTKKKPEKDPEPRDTNFQTKLSSQHLKIKVPSSQQKSTLESSAGRSVTKVLLPQPLETALIDLSSVQKASFEELFPNVSKYVNSNEIVSGSSLQENASNEVPSKTSEVCYIIRASPGTRQVKSKSVIVKKKTYSPPKDIPQDIIIKTNGRM</sequence>
<dbReference type="AlphaFoldDB" id="A0A9L0R387"/>
<organism evidence="2 3">
    <name type="scientific">Equus caballus</name>
    <name type="common">Horse</name>
    <dbReference type="NCBI Taxonomy" id="9796"/>
    <lineage>
        <taxon>Eukaryota</taxon>
        <taxon>Metazoa</taxon>
        <taxon>Chordata</taxon>
        <taxon>Craniata</taxon>
        <taxon>Vertebrata</taxon>
        <taxon>Euteleostomi</taxon>
        <taxon>Mammalia</taxon>
        <taxon>Eutheria</taxon>
        <taxon>Laurasiatheria</taxon>
        <taxon>Perissodactyla</taxon>
        <taxon>Equidae</taxon>
        <taxon>Equus</taxon>
    </lineage>
</organism>
<feature type="compositionally biased region" description="Basic and acidic residues" evidence="1">
    <location>
        <begin position="42"/>
        <end position="59"/>
    </location>
</feature>
<dbReference type="GeneTree" id="ENSGT00390000016270"/>
<feature type="region of interest" description="Disordered" evidence="1">
    <location>
        <begin position="1"/>
        <end position="114"/>
    </location>
</feature>
<gene>
    <name evidence="2" type="primary">MEIKIN</name>
</gene>
<keyword evidence="3" id="KW-1185">Reference proteome</keyword>
<name>A0A9L0R387_HORSE</name>
<reference evidence="2" key="2">
    <citation type="submission" date="2025-08" db="UniProtKB">
        <authorList>
            <consortium name="Ensembl"/>
        </authorList>
    </citation>
    <scope>IDENTIFICATION</scope>
    <source>
        <strain evidence="2">Thoroughbred</strain>
    </source>
</reference>
<reference evidence="2 3" key="1">
    <citation type="journal article" date="2009" name="Science">
        <title>Genome sequence, comparative analysis, and population genetics of the domestic horse.</title>
        <authorList>
            <consortium name="Broad Institute Genome Sequencing Platform"/>
            <consortium name="Broad Institute Whole Genome Assembly Team"/>
            <person name="Wade C.M."/>
            <person name="Giulotto E."/>
            <person name="Sigurdsson S."/>
            <person name="Zoli M."/>
            <person name="Gnerre S."/>
            <person name="Imsland F."/>
            <person name="Lear T.L."/>
            <person name="Adelson D.L."/>
            <person name="Bailey E."/>
            <person name="Bellone R.R."/>
            <person name="Bloecker H."/>
            <person name="Distl O."/>
            <person name="Edgar R.C."/>
            <person name="Garber M."/>
            <person name="Leeb T."/>
            <person name="Mauceli E."/>
            <person name="MacLeod J.N."/>
            <person name="Penedo M.C.T."/>
            <person name="Raison J.M."/>
            <person name="Sharpe T."/>
            <person name="Vogel J."/>
            <person name="Andersson L."/>
            <person name="Antczak D.F."/>
            <person name="Biagi T."/>
            <person name="Binns M.M."/>
            <person name="Chowdhary B.P."/>
            <person name="Coleman S.J."/>
            <person name="Della Valle G."/>
            <person name="Fryc S."/>
            <person name="Guerin G."/>
            <person name="Hasegawa T."/>
            <person name="Hill E.W."/>
            <person name="Jurka J."/>
            <person name="Kiialainen A."/>
            <person name="Lindgren G."/>
            <person name="Liu J."/>
            <person name="Magnani E."/>
            <person name="Mickelson J.R."/>
            <person name="Murray J."/>
            <person name="Nergadze S.G."/>
            <person name="Onofrio R."/>
            <person name="Pedroni S."/>
            <person name="Piras M.F."/>
            <person name="Raudsepp T."/>
            <person name="Rocchi M."/>
            <person name="Roeed K.H."/>
            <person name="Ryder O.A."/>
            <person name="Searle S."/>
            <person name="Skow L."/>
            <person name="Swinburne J.E."/>
            <person name="Syvaenen A.C."/>
            <person name="Tozaki T."/>
            <person name="Valberg S.J."/>
            <person name="Vaudin M."/>
            <person name="White J.R."/>
            <person name="Zody M.C."/>
            <person name="Lander E.S."/>
            <person name="Lindblad-Toh K."/>
        </authorList>
    </citation>
    <scope>NUCLEOTIDE SEQUENCE [LARGE SCALE GENOMIC DNA]</scope>
    <source>
        <strain evidence="2 3">Thoroughbred</strain>
    </source>
</reference>
<dbReference type="GO" id="GO:0051754">
    <property type="term" value="P:meiotic sister chromatid cohesion, centromeric"/>
    <property type="evidence" value="ECO:0007669"/>
    <property type="project" value="InterPro"/>
</dbReference>
<proteinExistence type="predicted"/>
<evidence type="ECO:0000313" key="3">
    <source>
        <dbReference type="Proteomes" id="UP000002281"/>
    </source>
</evidence>
<dbReference type="GO" id="GO:0000776">
    <property type="term" value="C:kinetochore"/>
    <property type="evidence" value="ECO:0007669"/>
    <property type="project" value="InterPro"/>
</dbReference>
<feature type="region of interest" description="Disordered" evidence="1">
    <location>
        <begin position="255"/>
        <end position="304"/>
    </location>
</feature>
<dbReference type="PANTHER" id="PTHR38006">
    <property type="entry name" value="MEIOSIS-SPECIFIC KINETOCHORE PROTEIN"/>
    <property type="match status" value="1"/>
</dbReference>
<accession>A0A9L0R387</accession>
<dbReference type="Proteomes" id="UP000002281">
    <property type="component" value="Chromosome 14"/>
</dbReference>
<dbReference type="Ensembl" id="ENSECAT00000103364.1">
    <property type="protein sequence ID" value="ENSECAP00000057325.1"/>
    <property type="gene ID" value="ENSECAG00000016913.4"/>
</dbReference>
<dbReference type="InterPro" id="IPR034545">
    <property type="entry name" value="Meikin"/>
</dbReference>
<protein>
    <submittedName>
        <fullName evidence="2">Meiotic kinetochore factor</fullName>
    </submittedName>
</protein>